<dbReference type="Proteomes" id="UP000245207">
    <property type="component" value="Unassembled WGS sequence"/>
</dbReference>
<proteinExistence type="predicted"/>
<protein>
    <submittedName>
        <fullName evidence="1">Uncharacterized protein</fullName>
    </submittedName>
</protein>
<organism evidence="1 2">
    <name type="scientific">Artemisia annua</name>
    <name type="common">Sweet wormwood</name>
    <dbReference type="NCBI Taxonomy" id="35608"/>
    <lineage>
        <taxon>Eukaryota</taxon>
        <taxon>Viridiplantae</taxon>
        <taxon>Streptophyta</taxon>
        <taxon>Embryophyta</taxon>
        <taxon>Tracheophyta</taxon>
        <taxon>Spermatophyta</taxon>
        <taxon>Magnoliopsida</taxon>
        <taxon>eudicotyledons</taxon>
        <taxon>Gunneridae</taxon>
        <taxon>Pentapetalae</taxon>
        <taxon>asterids</taxon>
        <taxon>campanulids</taxon>
        <taxon>Asterales</taxon>
        <taxon>Asteraceae</taxon>
        <taxon>Asteroideae</taxon>
        <taxon>Anthemideae</taxon>
        <taxon>Artemisiinae</taxon>
        <taxon>Artemisia</taxon>
    </lineage>
</organism>
<name>A0A2U1PBZ7_ARTAN</name>
<evidence type="ECO:0000313" key="2">
    <source>
        <dbReference type="Proteomes" id="UP000245207"/>
    </source>
</evidence>
<evidence type="ECO:0000313" key="1">
    <source>
        <dbReference type="EMBL" id="PWA83282.1"/>
    </source>
</evidence>
<gene>
    <name evidence="1" type="ORF">CTI12_AA163950</name>
</gene>
<reference evidence="1 2" key="1">
    <citation type="journal article" date="2018" name="Mol. Plant">
        <title>The genome of Artemisia annua provides insight into the evolution of Asteraceae family and artemisinin biosynthesis.</title>
        <authorList>
            <person name="Shen Q."/>
            <person name="Zhang L."/>
            <person name="Liao Z."/>
            <person name="Wang S."/>
            <person name="Yan T."/>
            <person name="Shi P."/>
            <person name="Liu M."/>
            <person name="Fu X."/>
            <person name="Pan Q."/>
            <person name="Wang Y."/>
            <person name="Lv Z."/>
            <person name="Lu X."/>
            <person name="Zhang F."/>
            <person name="Jiang W."/>
            <person name="Ma Y."/>
            <person name="Chen M."/>
            <person name="Hao X."/>
            <person name="Li L."/>
            <person name="Tang Y."/>
            <person name="Lv G."/>
            <person name="Zhou Y."/>
            <person name="Sun X."/>
            <person name="Brodelius P.E."/>
            <person name="Rose J.K.C."/>
            <person name="Tang K."/>
        </authorList>
    </citation>
    <scope>NUCLEOTIDE SEQUENCE [LARGE SCALE GENOMIC DNA]</scope>
    <source>
        <strain evidence="2">cv. Huhao1</strain>
        <tissue evidence="1">Leaf</tissue>
    </source>
</reference>
<accession>A0A2U1PBZ7</accession>
<comment type="caution">
    <text evidence="1">The sequence shown here is derived from an EMBL/GenBank/DDBJ whole genome shotgun (WGS) entry which is preliminary data.</text>
</comment>
<dbReference type="AlphaFoldDB" id="A0A2U1PBZ7"/>
<sequence length="84" mass="10108">MDTTDIEFGRLQAKDILQHLWTGPYQMNQWKLSKVVGPLRFLKMELPRYSSKNEQYHFFRHYLNPQNPNEVPPIFHDLISAMIF</sequence>
<dbReference type="EMBL" id="PKPP01001367">
    <property type="protein sequence ID" value="PWA83282.1"/>
    <property type="molecule type" value="Genomic_DNA"/>
</dbReference>
<keyword evidence="2" id="KW-1185">Reference proteome</keyword>